<dbReference type="RefSeq" id="YP_009101948.1">
    <property type="nucleotide sequence ID" value="NC_025447.1"/>
</dbReference>
<proteinExistence type="predicted"/>
<organism evidence="1 2">
    <name type="scientific">Escherichia phage 121Q</name>
    <dbReference type="NCBI Taxonomy" id="1555202"/>
    <lineage>
        <taxon>Viruses</taxon>
        <taxon>Duplodnaviria</taxon>
        <taxon>Heunggongvirae</taxon>
        <taxon>Uroviricota</taxon>
        <taxon>Caudoviricetes</taxon>
        <taxon>Asteriusvirus</taxon>
        <taxon>Asteriusvirus av121Q</taxon>
    </lineage>
</organism>
<dbReference type="EMBL" id="KM507819">
    <property type="protein sequence ID" value="AIT14251.1"/>
    <property type="molecule type" value="Genomic_DNA"/>
</dbReference>
<protein>
    <submittedName>
        <fullName evidence="1">Uncharacterized protein</fullName>
    </submittedName>
</protein>
<dbReference type="KEGG" id="vg:22111401"/>
<accession>A0A097EXW8</accession>
<keyword evidence="2" id="KW-1185">Reference proteome</keyword>
<reference evidence="1 2" key="1">
    <citation type="submission" date="2014-09" db="EMBL/GenBank/DDBJ databases">
        <authorList>
            <person name="Lapin J.S."/>
            <person name="Pope W.H."/>
            <person name="Hua J."/>
            <person name="Ford M.E."/>
            <person name="Conway J.F."/>
            <person name="Hatfull G.F."/>
            <person name="Hendrix R.W."/>
        </authorList>
    </citation>
    <scope>NUCLEOTIDE SEQUENCE [LARGE SCALE GENOMIC DNA]</scope>
</reference>
<evidence type="ECO:0000313" key="1">
    <source>
        <dbReference type="EMBL" id="AIT14251.1"/>
    </source>
</evidence>
<evidence type="ECO:0000313" key="2">
    <source>
        <dbReference type="Proteomes" id="UP000029889"/>
    </source>
</evidence>
<dbReference type="Proteomes" id="UP000029889">
    <property type="component" value="Segment"/>
</dbReference>
<sequence>MKELFEDQFNTYVDNILYSSRASQRGNRAYNIDYLLVVLSSQYTNAVQRVYYEKCK</sequence>
<dbReference type="GeneID" id="22111401"/>
<name>A0A097EXW8_9CAUD</name>
<gene>
    <name evidence="1" type="primary">361</name>
    <name evidence="1" type="ORF">PBI_121Q_361</name>
</gene>